<dbReference type="EMBL" id="DS995764">
    <property type="protein sequence ID" value="EGE07678.1"/>
    <property type="molecule type" value="Genomic_DNA"/>
</dbReference>
<proteinExistence type="predicted"/>
<gene>
    <name evidence="1" type="ORF">TEQG_06661</name>
</gene>
<reference evidence="2" key="1">
    <citation type="journal article" date="2012" name="MBio">
        <title>Comparative genome analysis of Trichophyton rubrum and related dermatophytes reveals candidate genes involved in infection.</title>
        <authorList>
            <person name="Martinez D.A."/>
            <person name="Oliver B.G."/>
            <person name="Graeser Y."/>
            <person name="Goldberg J.M."/>
            <person name="Li W."/>
            <person name="Martinez-Rossi N.M."/>
            <person name="Monod M."/>
            <person name="Shelest E."/>
            <person name="Barton R.C."/>
            <person name="Birch E."/>
            <person name="Brakhage A.A."/>
            <person name="Chen Z."/>
            <person name="Gurr S.J."/>
            <person name="Heiman D."/>
            <person name="Heitman J."/>
            <person name="Kosti I."/>
            <person name="Rossi A."/>
            <person name="Saif S."/>
            <person name="Samalova M."/>
            <person name="Saunders C.W."/>
            <person name="Shea T."/>
            <person name="Summerbell R.C."/>
            <person name="Xu J."/>
            <person name="Young S."/>
            <person name="Zeng Q."/>
            <person name="Birren B.W."/>
            <person name="Cuomo C.A."/>
            <person name="White T.C."/>
        </authorList>
    </citation>
    <scope>NUCLEOTIDE SEQUENCE [LARGE SCALE GENOMIC DNA]</scope>
    <source>
        <strain evidence="2">ATCC MYA-4606 / CBS 127.97</strain>
    </source>
</reference>
<dbReference type="HOGENOM" id="CLU_3015884_0_0_1"/>
<dbReference type="Proteomes" id="UP000009169">
    <property type="component" value="Unassembled WGS sequence"/>
</dbReference>
<keyword evidence="2" id="KW-1185">Reference proteome</keyword>
<accession>F2Q0L0</accession>
<evidence type="ECO:0000313" key="1">
    <source>
        <dbReference type="EMBL" id="EGE07678.1"/>
    </source>
</evidence>
<dbReference type="AlphaFoldDB" id="F2Q0L0"/>
<evidence type="ECO:0000313" key="2">
    <source>
        <dbReference type="Proteomes" id="UP000009169"/>
    </source>
</evidence>
<dbReference type="VEuPathDB" id="FungiDB:TEQG_06661"/>
<name>F2Q0L0_TRIEC</name>
<protein>
    <submittedName>
        <fullName evidence="1">Uncharacterized protein</fullName>
    </submittedName>
</protein>
<organism evidence="1 2">
    <name type="scientific">Trichophyton equinum (strain ATCC MYA-4606 / CBS 127.97)</name>
    <name type="common">Horse ringworm fungus</name>
    <dbReference type="NCBI Taxonomy" id="559882"/>
    <lineage>
        <taxon>Eukaryota</taxon>
        <taxon>Fungi</taxon>
        <taxon>Dikarya</taxon>
        <taxon>Ascomycota</taxon>
        <taxon>Pezizomycotina</taxon>
        <taxon>Eurotiomycetes</taxon>
        <taxon>Eurotiomycetidae</taxon>
        <taxon>Onygenales</taxon>
        <taxon>Arthrodermataceae</taxon>
        <taxon>Trichophyton</taxon>
    </lineage>
</organism>
<sequence>MNVDDGDDVGDNIVKKLTLRLRGCKQNNVPHVIWQHHDATHVTPHQNWRGDWDDAD</sequence>